<dbReference type="PROSITE" id="PS50112">
    <property type="entry name" value="PAS"/>
    <property type="match status" value="1"/>
</dbReference>
<accession>A0A841CXH5</accession>
<dbReference type="PANTHER" id="PTHR43156">
    <property type="entry name" value="STAGE II SPORULATION PROTEIN E-RELATED"/>
    <property type="match status" value="1"/>
</dbReference>
<dbReference type="Pfam" id="PF08448">
    <property type="entry name" value="PAS_4"/>
    <property type="match status" value="1"/>
</dbReference>
<dbReference type="SUPFAM" id="SSF55785">
    <property type="entry name" value="PYP-like sensor domain (PAS domain)"/>
    <property type="match status" value="2"/>
</dbReference>
<dbReference type="SUPFAM" id="SSF81606">
    <property type="entry name" value="PP2C-like"/>
    <property type="match status" value="1"/>
</dbReference>
<dbReference type="Gene3D" id="3.30.450.20">
    <property type="entry name" value="PAS domain"/>
    <property type="match status" value="2"/>
</dbReference>
<dbReference type="Pfam" id="PF08447">
    <property type="entry name" value="PAS_3"/>
    <property type="match status" value="1"/>
</dbReference>
<dbReference type="InterPro" id="IPR001932">
    <property type="entry name" value="PPM-type_phosphatase-like_dom"/>
</dbReference>
<dbReference type="InterPro" id="IPR013655">
    <property type="entry name" value="PAS_fold_3"/>
</dbReference>
<dbReference type="Gene3D" id="2.10.70.100">
    <property type="match status" value="1"/>
</dbReference>
<keyword evidence="1" id="KW-0378">Hydrolase</keyword>
<protein>
    <submittedName>
        <fullName evidence="4">PAS domain S-box-containing protein</fullName>
    </submittedName>
</protein>
<dbReference type="Pfam" id="PF07228">
    <property type="entry name" value="SpoIIE"/>
    <property type="match status" value="1"/>
</dbReference>
<dbReference type="CDD" id="cd00130">
    <property type="entry name" value="PAS"/>
    <property type="match status" value="2"/>
</dbReference>
<dbReference type="InterPro" id="IPR000700">
    <property type="entry name" value="PAS-assoc_C"/>
</dbReference>
<dbReference type="Gene3D" id="3.60.40.10">
    <property type="entry name" value="PPM-type phosphatase domain"/>
    <property type="match status" value="1"/>
</dbReference>
<name>A0A841CXH5_9PSEU</name>
<proteinExistence type="predicted"/>
<dbReference type="Proteomes" id="UP000547510">
    <property type="component" value="Unassembled WGS sequence"/>
</dbReference>
<feature type="domain" description="PAC" evidence="3">
    <location>
        <begin position="220"/>
        <end position="272"/>
    </location>
</feature>
<dbReference type="InterPro" id="IPR052016">
    <property type="entry name" value="Bact_Sigma-Reg"/>
</dbReference>
<dbReference type="InterPro" id="IPR036457">
    <property type="entry name" value="PPM-type-like_dom_sf"/>
</dbReference>
<dbReference type="SMART" id="SM00331">
    <property type="entry name" value="PP2C_SIG"/>
    <property type="match status" value="1"/>
</dbReference>
<dbReference type="NCBIfam" id="TIGR00229">
    <property type="entry name" value="sensory_box"/>
    <property type="match status" value="2"/>
</dbReference>
<evidence type="ECO:0000259" key="2">
    <source>
        <dbReference type="PROSITE" id="PS50112"/>
    </source>
</evidence>
<feature type="domain" description="PAS" evidence="2">
    <location>
        <begin position="12"/>
        <end position="82"/>
    </location>
</feature>
<evidence type="ECO:0000313" key="4">
    <source>
        <dbReference type="EMBL" id="MBB5960687.1"/>
    </source>
</evidence>
<dbReference type="SMART" id="SM00086">
    <property type="entry name" value="PAC"/>
    <property type="match status" value="1"/>
</dbReference>
<dbReference type="SMART" id="SM00091">
    <property type="entry name" value="PAS"/>
    <property type="match status" value="2"/>
</dbReference>
<dbReference type="EMBL" id="JACHJN010000020">
    <property type="protein sequence ID" value="MBB5960687.1"/>
    <property type="molecule type" value="Genomic_DNA"/>
</dbReference>
<comment type="caution">
    <text evidence="4">The sequence shown here is derived from an EMBL/GenBank/DDBJ whole genome shotgun (WGS) entry which is preliminary data.</text>
</comment>
<dbReference type="InterPro" id="IPR013656">
    <property type="entry name" value="PAS_4"/>
</dbReference>
<dbReference type="InterPro" id="IPR035965">
    <property type="entry name" value="PAS-like_dom_sf"/>
</dbReference>
<sequence>MPNDPDSLLRDATRVLAPLLDSAPVGFAMFDTDLRYLYINPALAAMHGLPPHEHLGRTMGELFAPGHVAPVEPGIREVVECGAVHRDAELRFDVDGLPRHFKVNRFPLRGSDGAVVAAAVMVQDVTEARLFTDLESERGGLRLRAEWAQRLEQAQRIGGVGSWELDLRDGSVVWSPNLCRIVGLAGSPSTLDEVLDLVHPDDLDATRGYYGDLVAGAGPAEAETRLRRPDGTVVVLSSVAEAVRDGSGALIGLHGVCADRTARRQAEAQARAASAQAATATAHLHAEQQVVLRLQRALLPPRIPEVAGVELAAAYEPSDTATGVGGDFYDAFTVSGDRLAIAVGDVVGHDVEAAVTMGRVRNAIRAYAMRDPSPDRLLAELNRLVCTDPDLVLTSVFYAVYTPESGLLRYANAGHPHPILVSGDGIGPLEHRHGLILGVRRDADYREQHILLAPRDLLLCYTDGLVERRGSDLDAGTRALCDTLGSPLLPERPDLLAPLLISLLAPATSRDDICVLALRRT</sequence>
<dbReference type="InterPro" id="IPR001610">
    <property type="entry name" value="PAC"/>
</dbReference>
<dbReference type="PROSITE" id="PS50113">
    <property type="entry name" value="PAC"/>
    <property type="match status" value="1"/>
</dbReference>
<evidence type="ECO:0000256" key="1">
    <source>
        <dbReference type="ARBA" id="ARBA00022801"/>
    </source>
</evidence>
<dbReference type="PANTHER" id="PTHR43156:SF2">
    <property type="entry name" value="STAGE II SPORULATION PROTEIN E"/>
    <property type="match status" value="1"/>
</dbReference>
<reference evidence="4 5" key="1">
    <citation type="submission" date="2020-08" db="EMBL/GenBank/DDBJ databases">
        <title>Genomic Encyclopedia of Type Strains, Phase III (KMG-III): the genomes of soil and plant-associated and newly described type strains.</title>
        <authorList>
            <person name="Whitman W."/>
        </authorList>
    </citation>
    <scope>NUCLEOTIDE SEQUENCE [LARGE SCALE GENOMIC DNA]</scope>
    <source>
        <strain evidence="4 5">CECT 8640</strain>
    </source>
</reference>
<dbReference type="AlphaFoldDB" id="A0A841CXH5"/>
<evidence type="ECO:0000259" key="3">
    <source>
        <dbReference type="PROSITE" id="PS50113"/>
    </source>
</evidence>
<evidence type="ECO:0000313" key="5">
    <source>
        <dbReference type="Proteomes" id="UP000547510"/>
    </source>
</evidence>
<dbReference type="InterPro" id="IPR000014">
    <property type="entry name" value="PAS"/>
</dbReference>
<dbReference type="RefSeq" id="WP_184699098.1">
    <property type="nucleotide sequence ID" value="NZ_JACHJN010000020.1"/>
</dbReference>
<gene>
    <name evidence="4" type="ORF">FHS29_007315</name>
</gene>
<organism evidence="4 5">
    <name type="scientific">Saccharothrix tamanrassetensis</name>
    <dbReference type="NCBI Taxonomy" id="1051531"/>
    <lineage>
        <taxon>Bacteria</taxon>
        <taxon>Bacillati</taxon>
        <taxon>Actinomycetota</taxon>
        <taxon>Actinomycetes</taxon>
        <taxon>Pseudonocardiales</taxon>
        <taxon>Pseudonocardiaceae</taxon>
        <taxon>Saccharothrix</taxon>
    </lineage>
</organism>
<keyword evidence="5" id="KW-1185">Reference proteome</keyword>
<dbReference type="GO" id="GO:0016791">
    <property type="term" value="F:phosphatase activity"/>
    <property type="evidence" value="ECO:0007669"/>
    <property type="project" value="TreeGrafter"/>
</dbReference>